<dbReference type="AlphaFoldDB" id="A0AB74VKR6"/>
<name>A0AB74VKR6_CLOBE</name>
<reference evidence="2" key="1">
    <citation type="submission" date="2021-04" db="EMBL/GenBank/DDBJ databases">
        <title>Complete genome sequence of the type strain Clostridium beijerinckii NRRL B-598.</title>
        <authorList>
            <person name="Sedlar K."/>
            <person name="Branska B."/>
            <person name="Bezdicek M."/>
            <person name="Nykrynova M."/>
            <person name="Lengerova M."/>
            <person name="Skutkova H."/>
            <person name="Patakova P."/>
        </authorList>
    </citation>
    <scope>NUCLEOTIDE SEQUENCE</scope>
    <source>
        <strain evidence="2">DSM 791</strain>
    </source>
</reference>
<sequence>MHYGNQVMPIVEEFIYSDKYSNQNYFKQGKDSIFFTILPNVIIDYSVTLGRILGSLITIAVMVIMA</sequence>
<keyword evidence="1" id="KW-0812">Transmembrane</keyword>
<dbReference type="RefSeq" id="WP_139357416.1">
    <property type="nucleotide sequence ID" value="NZ_CP073653.1"/>
</dbReference>
<proteinExistence type="predicted"/>
<protein>
    <submittedName>
        <fullName evidence="2">Uncharacterized protein</fullName>
    </submittedName>
</protein>
<evidence type="ECO:0000313" key="3">
    <source>
        <dbReference type="Proteomes" id="UP000679373"/>
    </source>
</evidence>
<keyword evidence="1" id="KW-0472">Membrane</keyword>
<dbReference type="GeneID" id="66344960"/>
<evidence type="ECO:0000313" key="2">
    <source>
        <dbReference type="EMBL" id="QUN37208.1"/>
    </source>
</evidence>
<feature type="transmembrane region" description="Helical" evidence="1">
    <location>
        <begin position="42"/>
        <end position="65"/>
    </location>
</feature>
<dbReference type="EMBL" id="CP073653">
    <property type="protein sequence ID" value="QUN37208.1"/>
    <property type="molecule type" value="Genomic_DNA"/>
</dbReference>
<organism evidence="2 3">
    <name type="scientific">Clostridium beijerinckii</name>
    <name type="common">Clostridium MP</name>
    <dbReference type="NCBI Taxonomy" id="1520"/>
    <lineage>
        <taxon>Bacteria</taxon>
        <taxon>Bacillati</taxon>
        <taxon>Bacillota</taxon>
        <taxon>Clostridia</taxon>
        <taxon>Eubacteriales</taxon>
        <taxon>Clostridiaceae</taxon>
        <taxon>Clostridium</taxon>
    </lineage>
</organism>
<evidence type="ECO:0000256" key="1">
    <source>
        <dbReference type="SAM" id="Phobius"/>
    </source>
</evidence>
<gene>
    <name evidence="2" type="ORF">KEC93_10515</name>
</gene>
<keyword evidence="1" id="KW-1133">Transmembrane helix</keyword>
<accession>A0AB74VKR6</accession>
<keyword evidence="3" id="KW-1185">Reference proteome</keyword>
<dbReference type="Proteomes" id="UP000679373">
    <property type="component" value="Chromosome"/>
</dbReference>